<evidence type="ECO:0000256" key="4">
    <source>
        <dbReference type="ARBA" id="ARBA00022723"/>
    </source>
</evidence>
<evidence type="ECO:0000256" key="1">
    <source>
        <dbReference type="ARBA" id="ARBA00001946"/>
    </source>
</evidence>
<evidence type="ECO:0000256" key="6">
    <source>
        <dbReference type="ARBA" id="ARBA00023235"/>
    </source>
</evidence>
<dbReference type="GO" id="GO:0005975">
    <property type="term" value="P:carbohydrate metabolic process"/>
    <property type="evidence" value="ECO:0007669"/>
    <property type="project" value="InterPro"/>
</dbReference>
<dbReference type="PRINTS" id="PR00509">
    <property type="entry name" value="PGMPMM"/>
</dbReference>
<proteinExistence type="inferred from homology"/>
<keyword evidence="4" id="KW-0479">Metal-binding</keyword>
<dbReference type="PANTHER" id="PTHR43771">
    <property type="entry name" value="PHOSPHOMANNOMUTASE"/>
    <property type="match status" value="1"/>
</dbReference>
<dbReference type="InterPro" id="IPR005844">
    <property type="entry name" value="A-D-PHexomutase_a/b/a-I"/>
</dbReference>
<dbReference type="Proteomes" id="UP000671995">
    <property type="component" value="Chromosome"/>
</dbReference>
<feature type="domain" description="Alpha-D-phosphohexomutase alpha/beta/alpha" evidence="7">
    <location>
        <begin position="11"/>
        <end position="122"/>
    </location>
</feature>
<keyword evidence="3" id="KW-0597">Phosphoprotein</keyword>
<dbReference type="SUPFAM" id="SSF53738">
    <property type="entry name" value="Phosphoglucomutase, first 3 domains"/>
    <property type="match status" value="2"/>
</dbReference>
<dbReference type="PANTHER" id="PTHR43771:SF1">
    <property type="entry name" value="PHOSPHOMANNOMUTASE"/>
    <property type="match status" value="1"/>
</dbReference>
<evidence type="ECO:0000313" key="10">
    <source>
        <dbReference type="EMBL" id="QTQ13018.1"/>
    </source>
</evidence>
<dbReference type="Gene3D" id="3.40.120.10">
    <property type="entry name" value="Alpha-D-Glucose-1,6-Bisphosphate, subunit A, domain 3"/>
    <property type="match status" value="3"/>
</dbReference>
<dbReference type="Pfam" id="PF02878">
    <property type="entry name" value="PGM_PMM_I"/>
    <property type="match status" value="1"/>
</dbReference>
<dbReference type="RefSeq" id="WP_210117470.1">
    <property type="nucleotide sequence ID" value="NZ_CP054142.1"/>
</dbReference>
<dbReference type="KEGG" id="tpav:HRQ91_00300"/>
<evidence type="ECO:0000256" key="3">
    <source>
        <dbReference type="ARBA" id="ARBA00022553"/>
    </source>
</evidence>
<dbReference type="Proteomes" id="UP000671908">
    <property type="component" value="Chromosome"/>
</dbReference>
<name>A0A975F283_9SPIR</name>
<gene>
    <name evidence="9" type="ORF">HRI96_11460</name>
    <name evidence="10" type="ORF">HRQ91_00300</name>
</gene>
<dbReference type="GO" id="GO:0016868">
    <property type="term" value="F:intramolecular phosphotransferase activity"/>
    <property type="evidence" value="ECO:0007669"/>
    <property type="project" value="InterPro"/>
</dbReference>
<sequence length="525" mass="59648">MNENFDLNLSMFKAYDIRTRSGKMTSEVSERLLKAAGRYFKDDLKVSSVVLGRDARLAAPGLLQEASDLFTSIGLDVILNPLQISTCQFYFSCMKHRKSAAIMFTASHNPGEYIGLKLMAPDMFTLATDCGPKGGIRCIKEYYVENKEISPSKQKGKVIVSRVMDEFIDYSMRFAGVEKDSLNGVPVLVDFLSGAAGCEIVEALTYAGCSVTPRNIVPNGYFPNGDPNPIIISSIKPTWDIMKKGGYDFGFCYDGDGDRLDIMNRDGEQLAPAFNMTLLAPKFKEIYRPVFESGFFEGSTYNPHLYSDVKANPLSMYDQCREGFNVHIIRNGHSFIKEALRTNLKRQYIVASEESAHYYLNQPFDLNDYSKGFAATENTLLFTLLTANMWAKYPEKYEKIYERQKDIFRIREWPCHFLDESKEESIMDDVENAMKDKFGVTVIKFMEDKSSLDATLMRYGLPEVITKDTDMSKPWFQVAQRISRSEEGMTRWEIVANNKEMCDAANALVRSISDKYVNAKFAEYV</sequence>
<evidence type="ECO:0000313" key="12">
    <source>
        <dbReference type="Proteomes" id="UP000671995"/>
    </source>
</evidence>
<dbReference type="InterPro" id="IPR016055">
    <property type="entry name" value="A-D-PHexomutase_a/b/a-I/II/III"/>
</dbReference>
<evidence type="ECO:0000259" key="8">
    <source>
        <dbReference type="Pfam" id="PF02879"/>
    </source>
</evidence>
<dbReference type="EMBL" id="CP054142">
    <property type="protein sequence ID" value="QTQ13018.1"/>
    <property type="molecule type" value="Genomic_DNA"/>
</dbReference>
<reference evidence="9 11" key="2">
    <citation type="journal article" date="2021" name="Microbiol. Resour. Announc.">
        <title>Complete Genome Sequences of Three Human Oral Treponema parvum Isolates.</title>
        <authorList>
            <person name="Zeng H."/>
            <person name="Watt R.M."/>
        </authorList>
    </citation>
    <scope>NUCLEOTIDE SEQUENCE</scope>
    <source>
        <strain evidence="10 11">ATCC 700770</strain>
        <strain evidence="9">ATCC 700773</strain>
    </source>
</reference>
<keyword evidence="5" id="KW-0460">Magnesium</keyword>
<dbReference type="GO" id="GO:0046872">
    <property type="term" value="F:metal ion binding"/>
    <property type="evidence" value="ECO:0007669"/>
    <property type="project" value="UniProtKB-KW"/>
</dbReference>
<dbReference type="InterPro" id="IPR005841">
    <property type="entry name" value="Alpha-D-phosphohexomutase_SF"/>
</dbReference>
<accession>A0A975F283</accession>
<evidence type="ECO:0000256" key="2">
    <source>
        <dbReference type="ARBA" id="ARBA00010231"/>
    </source>
</evidence>
<dbReference type="EMBL" id="CP054257">
    <property type="protein sequence ID" value="QTQ12759.1"/>
    <property type="molecule type" value="Genomic_DNA"/>
</dbReference>
<reference evidence="9" key="1">
    <citation type="submission" date="2020-05" db="EMBL/GenBank/DDBJ databases">
        <authorList>
            <person name="Zeng H."/>
            <person name="Chan Y.K."/>
            <person name="Watt R.M."/>
        </authorList>
    </citation>
    <scope>NUCLEOTIDE SEQUENCE</scope>
    <source>
        <strain evidence="10">ATCC 700770</strain>
        <strain evidence="9">ATCC 700773</strain>
    </source>
</reference>
<keyword evidence="11" id="KW-1185">Reference proteome</keyword>
<dbReference type="Pfam" id="PF02879">
    <property type="entry name" value="PGM_PMM_II"/>
    <property type="match status" value="1"/>
</dbReference>
<protein>
    <submittedName>
        <fullName evidence="9">Phosphoglucomutase</fullName>
    </submittedName>
</protein>
<dbReference type="AlphaFoldDB" id="A0A975F283"/>
<feature type="domain" description="Alpha-D-phosphohexomutase alpha/beta/alpha" evidence="8">
    <location>
        <begin position="180"/>
        <end position="267"/>
    </location>
</feature>
<comment type="cofactor">
    <cofactor evidence="1">
        <name>Mg(2+)</name>
        <dbReference type="ChEBI" id="CHEBI:18420"/>
    </cofactor>
</comment>
<comment type="similarity">
    <text evidence="2">Belongs to the phosphohexose mutase family.</text>
</comment>
<evidence type="ECO:0000313" key="11">
    <source>
        <dbReference type="Proteomes" id="UP000671908"/>
    </source>
</evidence>
<dbReference type="InterPro" id="IPR005845">
    <property type="entry name" value="A-D-PHexomutase_a/b/a-II"/>
</dbReference>
<evidence type="ECO:0000313" key="9">
    <source>
        <dbReference type="EMBL" id="QTQ12759.1"/>
    </source>
</evidence>
<keyword evidence="6" id="KW-0413">Isomerase</keyword>
<evidence type="ECO:0000259" key="7">
    <source>
        <dbReference type="Pfam" id="PF02878"/>
    </source>
</evidence>
<organism evidence="9 12">
    <name type="scientific">Treponema parvum</name>
    <dbReference type="NCBI Taxonomy" id="138851"/>
    <lineage>
        <taxon>Bacteria</taxon>
        <taxon>Pseudomonadati</taxon>
        <taxon>Spirochaetota</taxon>
        <taxon>Spirochaetia</taxon>
        <taxon>Spirochaetales</taxon>
        <taxon>Treponemataceae</taxon>
        <taxon>Treponema</taxon>
    </lineage>
</organism>
<evidence type="ECO:0000256" key="5">
    <source>
        <dbReference type="ARBA" id="ARBA00022842"/>
    </source>
</evidence>